<comment type="caution">
    <text evidence="2">The sequence shown here is derived from an EMBL/GenBank/DDBJ whole genome shotgun (WGS) entry which is preliminary data.</text>
</comment>
<proteinExistence type="predicted"/>
<feature type="region of interest" description="Disordered" evidence="1">
    <location>
        <begin position="197"/>
        <end position="216"/>
    </location>
</feature>
<reference evidence="2 3" key="1">
    <citation type="journal article" date="2024" name="Nat. Commun.">
        <title>Phylogenomics reveals the evolutionary origins of lichenization in chlorophyte algae.</title>
        <authorList>
            <person name="Puginier C."/>
            <person name="Libourel C."/>
            <person name="Otte J."/>
            <person name="Skaloud P."/>
            <person name="Haon M."/>
            <person name="Grisel S."/>
            <person name="Petersen M."/>
            <person name="Berrin J.G."/>
            <person name="Delaux P.M."/>
            <person name="Dal Grande F."/>
            <person name="Keller J."/>
        </authorList>
    </citation>
    <scope>NUCLEOTIDE SEQUENCE [LARGE SCALE GENOMIC DNA]</scope>
    <source>
        <strain evidence="2 3">SAG 245.80</strain>
    </source>
</reference>
<evidence type="ECO:0000256" key="1">
    <source>
        <dbReference type="SAM" id="MobiDB-lite"/>
    </source>
</evidence>
<evidence type="ECO:0000313" key="3">
    <source>
        <dbReference type="Proteomes" id="UP001445335"/>
    </source>
</evidence>
<gene>
    <name evidence="2" type="ORF">WJX81_004462</name>
</gene>
<name>A0AAW1SJZ7_9CHLO</name>
<accession>A0AAW1SJZ7</accession>
<dbReference type="EMBL" id="JALJOU010000002">
    <property type="protein sequence ID" value="KAK9845858.1"/>
    <property type="molecule type" value="Genomic_DNA"/>
</dbReference>
<evidence type="ECO:0000313" key="2">
    <source>
        <dbReference type="EMBL" id="KAK9845858.1"/>
    </source>
</evidence>
<organism evidence="2 3">
    <name type="scientific">Elliptochloris bilobata</name>
    <dbReference type="NCBI Taxonomy" id="381761"/>
    <lineage>
        <taxon>Eukaryota</taxon>
        <taxon>Viridiplantae</taxon>
        <taxon>Chlorophyta</taxon>
        <taxon>core chlorophytes</taxon>
        <taxon>Trebouxiophyceae</taxon>
        <taxon>Trebouxiophyceae incertae sedis</taxon>
        <taxon>Elliptochloris clade</taxon>
        <taxon>Elliptochloris</taxon>
    </lineage>
</organism>
<protein>
    <submittedName>
        <fullName evidence="2">Uncharacterized protein</fullName>
    </submittedName>
</protein>
<sequence>MDELLLLLDDMEQCNLEWYFRNLQSPVATQHVLVLYFSVRHHLRRSGPHFSAYEHWFAALVHTGRAEWLVPLKRNSDFDTTTDFGSLKEACAHVARLRRVAGGAPLPSGPTAASLVSPERLGRWRREAGAEAAGLAAAAHAASALASSAEAQELAALWCAADEAPGPSRSMREAAAAIESIFVAAPGRVGNIMGPAAVPDPRDSVENWEDSGGVGGEAHCEQGTRWKGAMIAEGHPCIPEGVDEGLEAAPPHEPQPMITGLLKRAVASIDLQRQKLRRSLDARIGRVAPARVLYAPTLAPASAPRALCPPRARLAKQAARA</sequence>
<dbReference type="AlphaFoldDB" id="A0AAW1SJZ7"/>
<keyword evidence="3" id="KW-1185">Reference proteome</keyword>
<dbReference type="Proteomes" id="UP001445335">
    <property type="component" value="Unassembled WGS sequence"/>
</dbReference>